<evidence type="ECO:0000256" key="1">
    <source>
        <dbReference type="SAM" id="SignalP"/>
    </source>
</evidence>
<dbReference type="VEuPathDB" id="VectorBase:LOC119163498"/>
<dbReference type="AlphaFoldDB" id="A0A6G5A6N7"/>
<sequence>MSGPSPVFLLILGITIAMINIASTSTWAIDPYGTCKSPGVRCGPPGFENSCKWNLQIVSWELTISLFVAEPQRCLRTAFGHCFYSQAQC</sequence>
<organism evidence="2">
    <name type="scientific">Rhipicephalus microplus</name>
    <name type="common">Cattle tick</name>
    <name type="synonym">Boophilus microplus</name>
    <dbReference type="NCBI Taxonomy" id="6941"/>
    <lineage>
        <taxon>Eukaryota</taxon>
        <taxon>Metazoa</taxon>
        <taxon>Ecdysozoa</taxon>
        <taxon>Arthropoda</taxon>
        <taxon>Chelicerata</taxon>
        <taxon>Arachnida</taxon>
        <taxon>Acari</taxon>
        <taxon>Parasitiformes</taxon>
        <taxon>Ixodida</taxon>
        <taxon>Ixodoidea</taxon>
        <taxon>Ixodidae</taxon>
        <taxon>Rhipicephalinae</taxon>
        <taxon>Rhipicephalus</taxon>
        <taxon>Boophilus</taxon>
    </lineage>
</organism>
<name>A0A6G5A6N7_RHIMP</name>
<accession>A0A6G5A6N7</accession>
<evidence type="ECO:0000313" key="2">
    <source>
        <dbReference type="EMBL" id="NIE46459.1"/>
    </source>
</evidence>
<proteinExistence type="predicted"/>
<protein>
    <submittedName>
        <fullName evidence="2">Putative tick defensin</fullName>
    </submittedName>
</protein>
<dbReference type="EMBL" id="GIKN01004186">
    <property type="protein sequence ID" value="NIE46459.1"/>
    <property type="molecule type" value="Transcribed_RNA"/>
</dbReference>
<feature type="signal peptide" evidence="1">
    <location>
        <begin position="1"/>
        <end position="28"/>
    </location>
</feature>
<reference evidence="2" key="1">
    <citation type="submission" date="2020-03" db="EMBL/GenBank/DDBJ databases">
        <title>A transcriptome and proteome of the tick Rhipicephalus microplus shaped by the genetic composition of its hosts and developmental stage.</title>
        <authorList>
            <person name="Garcia G.R."/>
            <person name="Ribeiro J.M.C."/>
            <person name="Maruyama S.R."/>
            <person name="Gardinasse L.G."/>
            <person name="Nelson K."/>
            <person name="Ferreira B.R."/>
            <person name="Andrade T.G."/>
            <person name="Santos I.K.F.M."/>
        </authorList>
    </citation>
    <scope>NUCLEOTIDE SEQUENCE</scope>
    <source>
        <strain evidence="2">NSGR</strain>
        <tissue evidence="2">Salivary glands</tissue>
    </source>
</reference>
<feature type="chain" id="PRO_5026255390" evidence="1">
    <location>
        <begin position="29"/>
        <end position="89"/>
    </location>
</feature>
<keyword evidence="1" id="KW-0732">Signal</keyword>